<comment type="caution">
    <text evidence="20">The sequence shown here is derived from an EMBL/GenBank/DDBJ whole genome shotgun (WGS) entry which is preliminary data.</text>
</comment>
<dbReference type="InterPro" id="IPR023346">
    <property type="entry name" value="Lysozyme-like_dom_sf"/>
</dbReference>
<dbReference type="InterPro" id="IPR036950">
    <property type="entry name" value="PBP_transglycosylase"/>
</dbReference>
<dbReference type="InterPro" id="IPR050396">
    <property type="entry name" value="Glycosyltr_51/Transpeptidase"/>
</dbReference>
<feature type="compositionally biased region" description="Polar residues" evidence="16">
    <location>
        <begin position="807"/>
        <end position="822"/>
    </location>
</feature>
<evidence type="ECO:0000256" key="12">
    <source>
        <dbReference type="ARBA" id="ARBA00023268"/>
    </source>
</evidence>
<reference evidence="20 21" key="1">
    <citation type="journal article" date="2015" name="Genome Announc.">
        <title>Expanding the biotechnology potential of lactobacilli through comparative genomics of 213 strains and associated genera.</title>
        <authorList>
            <person name="Sun Z."/>
            <person name="Harris H.M."/>
            <person name="McCann A."/>
            <person name="Guo C."/>
            <person name="Argimon S."/>
            <person name="Zhang W."/>
            <person name="Yang X."/>
            <person name="Jeffery I.B."/>
            <person name="Cooney J.C."/>
            <person name="Kagawa T.F."/>
            <person name="Liu W."/>
            <person name="Song Y."/>
            <person name="Salvetti E."/>
            <person name="Wrobel A."/>
            <person name="Rasinkangas P."/>
            <person name="Parkhill J."/>
            <person name="Rea M.C."/>
            <person name="O'Sullivan O."/>
            <person name="Ritari J."/>
            <person name="Douillard F.P."/>
            <person name="Paul Ross R."/>
            <person name="Yang R."/>
            <person name="Briner A.E."/>
            <person name="Felis G.E."/>
            <person name="de Vos W.M."/>
            <person name="Barrangou R."/>
            <person name="Klaenhammer T.R."/>
            <person name="Caufield P.W."/>
            <person name="Cui Y."/>
            <person name="Zhang H."/>
            <person name="O'Toole P.W."/>
        </authorList>
    </citation>
    <scope>NUCLEOTIDE SEQUENCE [LARGE SCALE GENOMIC DNA]</scope>
    <source>
        <strain evidence="20 21">JCM 17158</strain>
    </source>
</reference>
<keyword evidence="4" id="KW-0328">Glycosyltransferase</keyword>
<evidence type="ECO:0000313" key="20">
    <source>
        <dbReference type="EMBL" id="KRK70318.1"/>
    </source>
</evidence>
<evidence type="ECO:0000259" key="19">
    <source>
        <dbReference type="Pfam" id="PF00912"/>
    </source>
</evidence>
<accession>A0A0R1JGJ3</accession>
<sequence length="861" mass="93503">MNTGHKKRRSHAWLARLNHKLTQRSPEALPPLSGKTWRLYADITLQVVKSLAYYVIATIGIGLVFGVGMLGGYFAAIVDHTPVPTQQKMTQTLGDVDSTTTLYYANNVMLGNIKSDLMRDKVPLADISPYLKQAIVATEDEDFYHHDGVVPKSVLRAVISALTGVGSQTGGSTLTQQVVKLQFLSSETTFKRKVVEIMYALRLNHFFSKDQILEAYLNIATLGRNNKGQNIAGVQTAAEGIFGKSAKQLNLAEAAYIAGLPQSPSVYTPYTITGALKADDQVALGIGRQKTVLFRMYRAGMITNKQYQAAKKFDIKKDFLPQSTAKDTTTGNYVYTMVQGEAETVLAQKLAKDDGHSQAAIQKNTSLANQYLEQAKTMLSTKGYKVHSTINKPIYDTMQQVAKANAGSLGYTYRTTQIDAKTGRRTTISEPVQNGSLLLDNNSGAVIGFIGGVSGQLNHVYTTRSPGSSIKPLLVYGPAVENKLIGSQTMLADFANDFGNYRVTDYGTTLQNKFVPATTALAQSYNVPAVELYNALRKKTNPKTYMEKMGLTTLTDHDYSQLGIALGGTDYGLTVEDEAAAYATFWRGGTYVAPYVIDKIVDPMGNVVYQHKAAPTTVFSKATAYIMQQMMHEVVNTGTATQLKNQLSFSTNTLIGKTGTSNDFKDIWFSGSTPGMTLTSWIGYDNNNGSAHLLSESASSLNMTFWAKVANAVYRKIPNQFALTKTMAKPSTVKTVKVNAKTGEKIGTVLANNRTYHVGNETLTSLYNDWEPGASKAKFGIGGSADNYALFWYNFGGVRNGYGRVTTGVNSTPKSTTIISNPKTTKRTTKPAASTSSRKASSSSKKATSSKASSKASSARR</sequence>
<dbReference type="InterPro" id="IPR001264">
    <property type="entry name" value="Glyco_trans_51"/>
</dbReference>
<dbReference type="InterPro" id="IPR001460">
    <property type="entry name" value="PCN-bd_Tpept"/>
</dbReference>
<dbReference type="Pfam" id="PF00905">
    <property type="entry name" value="Transpeptidase"/>
    <property type="match status" value="1"/>
</dbReference>
<dbReference type="GO" id="GO:0008658">
    <property type="term" value="F:penicillin binding"/>
    <property type="evidence" value="ECO:0007669"/>
    <property type="project" value="InterPro"/>
</dbReference>
<evidence type="ECO:0000256" key="17">
    <source>
        <dbReference type="SAM" id="Phobius"/>
    </source>
</evidence>
<dbReference type="GO" id="GO:0008955">
    <property type="term" value="F:peptidoglycan glycosyltransferase activity"/>
    <property type="evidence" value="ECO:0007669"/>
    <property type="project" value="UniProtKB-EC"/>
</dbReference>
<name>A0A0R1JGJ3_9LACO</name>
<dbReference type="InterPro" id="IPR012338">
    <property type="entry name" value="Beta-lactam/transpept-like"/>
</dbReference>
<protein>
    <submittedName>
        <fullName evidence="20">Membrane carboxypeptidase</fullName>
    </submittedName>
</protein>
<dbReference type="SUPFAM" id="SSF56601">
    <property type="entry name" value="beta-lactamase/transpeptidase-like"/>
    <property type="match status" value="1"/>
</dbReference>
<keyword evidence="21" id="KW-1185">Reference proteome</keyword>
<evidence type="ECO:0000256" key="9">
    <source>
        <dbReference type="ARBA" id="ARBA00022984"/>
    </source>
</evidence>
<evidence type="ECO:0000256" key="15">
    <source>
        <dbReference type="ARBA" id="ARBA00049902"/>
    </source>
</evidence>
<evidence type="ECO:0000256" key="10">
    <source>
        <dbReference type="ARBA" id="ARBA00022989"/>
    </source>
</evidence>
<evidence type="ECO:0000256" key="13">
    <source>
        <dbReference type="ARBA" id="ARBA00023316"/>
    </source>
</evidence>
<proteinExistence type="predicted"/>
<evidence type="ECO:0000256" key="1">
    <source>
        <dbReference type="ARBA" id="ARBA00022475"/>
    </source>
</evidence>
<feature type="compositionally biased region" description="Low complexity" evidence="16">
    <location>
        <begin position="830"/>
        <end position="861"/>
    </location>
</feature>
<comment type="catalytic activity">
    <reaction evidence="15">
        <text>[GlcNAc-(1-&gt;4)-Mur2Ac(oyl-L-Ala-gamma-D-Glu-L-Lys-D-Ala-D-Ala)](n)-di-trans,octa-cis-undecaprenyl diphosphate + beta-D-GlcNAc-(1-&gt;4)-Mur2Ac(oyl-L-Ala-gamma-D-Glu-L-Lys-D-Ala-D-Ala)-di-trans,octa-cis-undecaprenyl diphosphate = [GlcNAc-(1-&gt;4)-Mur2Ac(oyl-L-Ala-gamma-D-Glu-L-Lys-D-Ala-D-Ala)](n+1)-di-trans,octa-cis-undecaprenyl diphosphate + di-trans,octa-cis-undecaprenyl diphosphate + H(+)</text>
        <dbReference type="Rhea" id="RHEA:23708"/>
        <dbReference type="Rhea" id="RHEA-COMP:9602"/>
        <dbReference type="Rhea" id="RHEA-COMP:9603"/>
        <dbReference type="ChEBI" id="CHEBI:15378"/>
        <dbReference type="ChEBI" id="CHEBI:58405"/>
        <dbReference type="ChEBI" id="CHEBI:60033"/>
        <dbReference type="ChEBI" id="CHEBI:78435"/>
        <dbReference type="EC" id="2.4.99.28"/>
    </reaction>
</comment>
<evidence type="ECO:0000256" key="14">
    <source>
        <dbReference type="ARBA" id="ARBA00034000"/>
    </source>
</evidence>
<dbReference type="GO" id="GO:0009002">
    <property type="term" value="F:serine-type D-Ala-D-Ala carboxypeptidase activity"/>
    <property type="evidence" value="ECO:0007669"/>
    <property type="project" value="UniProtKB-EC"/>
</dbReference>
<evidence type="ECO:0000256" key="5">
    <source>
        <dbReference type="ARBA" id="ARBA00022679"/>
    </source>
</evidence>
<dbReference type="GO" id="GO:0030288">
    <property type="term" value="C:outer membrane-bounded periplasmic space"/>
    <property type="evidence" value="ECO:0007669"/>
    <property type="project" value="TreeGrafter"/>
</dbReference>
<evidence type="ECO:0000256" key="8">
    <source>
        <dbReference type="ARBA" id="ARBA00022960"/>
    </source>
</evidence>
<keyword evidence="5" id="KW-0808">Transferase</keyword>
<evidence type="ECO:0000256" key="7">
    <source>
        <dbReference type="ARBA" id="ARBA00022801"/>
    </source>
</evidence>
<keyword evidence="3" id="KW-0645">Protease</keyword>
<keyword evidence="11 17" id="KW-0472">Membrane</keyword>
<comment type="catalytic activity">
    <reaction evidence="14">
        <text>Preferential cleavage: (Ac)2-L-Lys-D-Ala-|-D-Ala. Also transpeptidation of peptidyl-alanyl moieties that are N-acyl substituents of D-alanine.</text>
        <dbReference type="EC" id="3.4.16.4"/>
    </reaction>
</comment>
<evidence type="ECO:0000256" key="4">
    <source>
        <dbReference type="ARBA" id="ARBA00022676"/>
    </source>
</evidence>
<dbReference type="Proteomes" id="UP000051804">
    <property type="component" value="Unassembled WGS sequence"/>
</dbReference>
<keyword evidence="6 17" id="KW-0812">Transmembrane</keyword>
<keyword evidence="7" id="KW-0378">Hydrolase</keyword>
<dbReference type="SUPFAM" id="SSF53955">
    <property type="entry name" value="Lysozyme-like"/>
    <property type="match status" value="1"/>
</dbReference>
<keyword evidence="13" id="KW-0961">Cell wall biogenesis/degradation</keyword>
<evidence type="ECO:0000256" key="3">
    <source>
        <dbReference type="ARBA" id="ARBA00022670"/>
    </source>
</evidence>
<evidence type="ECO:0000313" key="21">
    <source>
        <dbReference type="Proteomes" id="UP000051804"/>
    </source>
</evidence>
<dbReference type="GO" id="GO:0008360">
    <property type="term" value="P:regulation of cell shape"/>
    <property type="evidence" value="ECO:0007669"/>
    <property type="project" value="UniProtKB-KW"/>
</dbReference>
<evidence type="ECO:0000256" key="6">
    <source>
        <dbReference type="ARBA" id="ARBA00022692"/>
    </source>
</evidence>
<dbReference type="Pfam" id="PF00912">
    <property type="entry name" value="Transgly"/>
    <property type="match status" value="1"/>
</dbReference>
<keyword evidence="10 17" id="KW-1133">Transmembrane helix</keyword>
<dbReference type="PATRIC" id="fig|1291734.4.peg.395"/>
<keyword evidence="2 20" id="KW-0121">Carboxypeptidase</keyword>
<evidence type="ECO:0000259" key="18">
    <source>
        <dbReference type="Pfam" id="PF00905"/>
    </source>
</evidence>
<dbReference type="AlphaFoldDB" id="A0A0R1JGJ3"/>
<dbReference type="Gene3D" id="1.10.3810.10">
    <property type="entry name" value="Biosynthetic peptidoglycan transglycosylase-like"/>
    <property type="match status" value="1"/>
</dbReference>
<dbReference type="PANTHER" id="PTHR32282">
    <property type="entry name" value="BINDING PROTEIN TRANSPEPTIDASE, PUTATIVE-RELATED"/>
    <property type="match status" value="1"/>
</dbReference>
<keyword evidence="1" id="KW-1003">Cell membrane</keyword>
<keyword evidence="12" id="KW-0511">Multifunctional enzyme</keyword>
<feature type="region of interest" description="Disordered" evidence="16">
    <location>
        <begin position="805"/>
        <end position="861"/>
    </location>
</feature>
<dbReference type="Gene3D" id="3.40.50.12800">
    <property type="match status" value="1"/>
</dbReference>
<feature type="domain" description="Glycosyl transferase family 51" evidence="19">
    <location>
        <begin position="109"/>
        <end position="295"/>
    </location>
</feature>
<dbReference type="Gene3D" id="3.40.710.10">
    <property type="entry name" value="DD-peptidase/beta-lactamase superfamily"/>
    <property type="match status" value="1"/>
</dbReference>
<dbReference type="GO" id="GO:0006508">
    <property type="term" value="P:proteolysis"/>
    <property type="evidence" value="ECO:0007669"/>
    <property type="project" value="UniProtKB-KW"/>
</dbReference>
<keyword evidence="9" id="KW-0573">Peptidoglycan synthesis</keyword>
<evidence type="ECO:0000256" key="16">
    <source>
        <dbReference type="SAM" id="MobiDB-lite"/>
    </source>
</evidence>
<dbReference type="GO" id="GO:0009252">
    <property type="term" value="P:peptidoglycan biosynthetic process"/>
    <property type="evidence" value="ECO:0007669"/>
    <property type="project" value="UniProtKB-KW"/>
</dbReference>
<dbReference type="PANTHER" id="PTHR32282:SF32">
    <property type="entry name" value="PENICILLIN-BINDING PROTEIN 2A"/>
    <property type="match status" value="1"/>
</dbReference>
<dbReference type="Gene3D" id="3.90.1310.40">
    <property type="match status" value="1"/>
</dbReference>
<dbReference type="STRING" id="1291734.FD02_GL000381"/>
<dbReference type="RefSeq" id="WP_056951930.1">
    <property type="nucleotide sequence ID" value="NZ_AZDJ01000032.1"/>
</dbReference>
<dbReference type="GO" id="GO:0071555">
    <property type="term" value="P:cell wall organization"/>
    <property type="evidence" value="ECO:0007669"/>
    <property type="project" value="UniProtKB-KW"/>
</dbReference>
<evidence type="ECO:0000256" key="11">
    <source>
        <dbReference type="ARBA" id="ARBA00023136"/>
    </source>
</evidence>
<feature type="domain" description="Penicillin-binding protein transpeptidase" evidence="18">
    <location>
        <begin position="439"/>
        <end position="686"/>
    </location>
</feature>
<evidence type="ECO:0000256" key="2">
    <source>
        <dbReference type="ARBA" id="ARBA00022645"/>
    </source>
</evidence>
<gene>
    <name evidence="20" type="ORF">FD02_GL000381</name>
</gene>
<dbReference type="OrthoDB" id="9766909at2"/>
<dbReference type="EMBL" id="AZDJ01000032">
    <property type="protein sequence ID" value="KRK70318.1"/>
    <property type="molecule type" value="Genomic_DNA"/>
</dbReference>
<keyword evidence="8" id="KW-0133">Cell shape</keyword>
<organism evidence="20 21">
    <name type="scientific">Lacticaseibacillus nasuensis JCM 17158</name>
    <dbReference type="NCBI Taxonomy" id="1291734"/>
    <lineage>
        <taxon>Bacteria</taxon>
        <taxon>Bacillati</taxon>
        <taxon>Bacillota</taxon>
        <taxon>Bacilli</taxon>
        <taxon>Lactobacillales</taxon>
        <taxon>Lactobacillaceae</taxon>
        <taxon>Lacticaseibacillus</taxon>
    </lineage>
</organism>
<feature type="transmembrane region" description="Helical" evidence="17">
    <location>
        <begin position="51"/>
        <end position="76"/>
    </location>
</feature>